<dbReference type="AlphaFoldDB" id="A0A3G8WLN1"/>
<dbReference type="InterPro" id="IPR050595">
    <property type="entry name" value="Bact_response_regulator"/>
</dbReference>
<dbReference type="PANTHER" id="PTHR44591:SF3">
    <property type="entry name" value="RESPONSE REGULATORY DOMAIN-CONTAINING PROTEIN"/>
    <property type="match status" value="1"/>
</dbReference>
<dbReference type="PANTHER" id="PTHR44591">
    <property type="entry name" value="STRESS RESPONSE REGULATOR PROTEIN 1"/>
    <property type="match status" value="1"/>
</dbReference>
<protein>
    <submittedName>
        <fullName evidence="4">Response regulator</fullName>
    </submittedName>
</protein>
<name>A0A3G8WLN1_9FLAO</name>
<dbReference type="Gene3D" id="3.40.50.2300">
    <property type="match status" value="1"/>
</dbReference>
<dbReference type="GO" id="GO:0000160">
    <property type="term" value="P:phosphorelay signal transduction system"/>
    <property type="evidence" value="ECO:0007669"/>
    <property type="project" value="InterPro"/>
</dbReference>
<dbReference type="InterPro" id="IPR011006">
    <property type="entry name" value="CheY-like_superfamily"/>
</dbReference>
<dbReference type="Proteomes" id="UP000282297">
    <property type="component" value="Chromosome"/>
</dbReference>
<reference evidence="5" key="1">
    <citation type="submission" date="2018-11" db="EMBL/GenBank/DDBJ databases">
        <title>Proposal to divide the Flavobacteriaceae and reorganize its genera based on Amino Acid Identity values calculated from whole genome sequences.</title>
        <authorList>
            <person name="Nicholson A.C."/>
            <person name="Gulvik C.A."/>
            <person name="Whitney A.M."/>
            <person name="Humrighouse B.W."/>
            <person name="Bell M."/>
            <person name="Holmes B."/>
            <person name="Steigerwalt A.B."/>
            <person name="Villarma A."/>
            <person name="Sheth M."/>
            <person name="Batra D."/>
            <person name="Pryor J."/>
            <person name="Bernardet J.-F."/>
            <person name="Hugo C."/>
            <person name="Kampfer P."/>
            <person name="Newman J.D."/>
            <person name="McQuiston J.R."/>
        </authorList>
    </citation>
    <scope>NUCLEOTIDE SEQUENCE [LARGE SCALE GENOMIC DNA]</scope>
    <source>
        <strain evidence="5">H4753</strain>
    </source>
</reference>
<keyword evidence="1 2" id="KW-0597">Phosphoprotein</keyword>
<dbReference type="SMART" id="SM00448">
    <property type="entry name" value="REC"/>
    <property type="match status" value="1"/>
</dbReference>
<accession>A0A3G8WLN1</accession>
<organism evidence="4 5">
    <name type="scientific">Chryseobacterium taklimakanense</name>
    <dbReference type="NCBI Taxonomy" id="536441"/>
    <lineage>
        <taxon>Bacteria</taxon>
        <taxon>Pseudomonadati</taxon>
        <taxon>Bacteroidota</taxon>
        <taxon>Flavobacteriia</taxon>
        <taxon>Flavobacteriales</taxon>
        <taxon>Weeksellaceae</taxon>
        <taxon>Chryseobacterium group</taxon>
        <taxon>Chryseobacterium</taxon>
    </lineage>
</organism>
<dbReference type="PROSITE" id="PS50110">
    <property type="entry name" value="RESPONSE_REGULATORY"/>
    <property type="match status" value="1"/>
</dbReference>
<evidence type="ECO:0000313" key="5">
    <source>
        <dbReference type="Proteomes" id="UP000282297"/>
    </source>
</evidence>
<sequence length="122" mass="13995">MMNKKVFIFDDNRDILELCSDILEDLGCEVKTSPTTNHIENQVTEYMPDLIFMDNWLPDISGIEATKLIKANKDIAHIPVIYFTANSNIQMLSAEAGADDYLEKPFDISTFEDIVRKYLDKN</sequence>
<dbReference type="SUPFAM" id="SSF52172">
    <property type="entry name" value="CheY-like"/>
    <property type="match status" value="1"/>
</dbReference>
<evidence type="ECO:0000313" key="4">
    <source>
        <dbReference type="EMBL" id="AZI21393.1"/>
    </source>
</evidence>
<gene>
    <name evidence="4" type="ORF">EIH08_03535</name>
</gene>
<evidence type="ECO:0000256" key="1">
    <source>
        <dbReference type="ARBA" id="ARBA00022553"/>
    </source>
</evidence>
<dbReference type="EMBL" id="CP034171">
    <property type="protein sequence ID" value="AZI21393.1"/>
    <property type="molecule type" value="Genomic_DNA"/>
</dbReference>
<evidence type="ECO:0000256" key="2">
    <source>
        <dbReference type="PROSITE-ProRule" id="PRU00169"/>
    </source>
</evidence>
<dbReference type="Pfam" id="PF00072">
    <property type="entry name" value="Response_reg"/>
    <property type="match status" value="1"/>
</dbReference>
<proteinExistence type="predicted"/>
<feature type="modified residue" description="4-aspartylphosphate" evidence="2">
    <location>
        <position position="54"/>
    </location>
</feature>
<evidence type="ECO:0000259" key="3">
    <source>
        <dbReference type="PROSITE" id="PS50110"/>
    </source>
</evidence>
<dbReference type="InterPro" id="IPR001789">
    <property type="entry name" value="Sig_transdc_resp-reg_receiver"/>
</dbReference>
<feature type="domain" description="Response regulatory" evidence="3">
    <location>
        <begin position="5"/>
        <end position="119"/>
    </location>
</feature>